<sequence length="106" mass="11873">MRSERFENGEFVSLVQDMTPAELGDILSGHGMWKTEANERLGIPNMVMTDGTYGVRYSIQQIDQDEKGGQDLPVSLTSLTSGPKMLKWRGARMKPATVPEWLKLCL</sequence>
<accession>A0A060CEW7</accession>
<evidence type="ECO:0000313" key="1">
    <source>
        <dbReference type="EMBL" id="AIA93467.1"/>
    </source>
</evidence>
<proteinExistence type="predicted"/>
<protein>
    <submittedName>
        <fullName evidence="1">CAZy families GH3 protein</fullName>
    </submittedName>
</protein>
<dbReference type="InterPro" id="IPR036962">
    <property type="entry name" value="Glyco_hydro_3_N_sf"/>
</dbReference>
<dbReference type="AlphaFoldDB" id="A0A060CEW7"/>
<dbReference type="EMBL" id="KF126124">
    <property type="protein sequence ID" value="AIA93467.1"/>
    <property type="molecule type" value="Genomic_DNA"/>
</dbReference>
<dbReference type="Gene3D" id="3.20.20.300">
    <property type="entry name" value="Glycoside hydrolase, family 3, N-terminal domain"/>
    <property type="match status" value="1"/>
</dbReference>
<dbReference type="GO" id="GO:0004553">
    <property type="term" value="F:hydrolase activity, hydrolyzing O-glycosyl compounds"/>
    <property type="evidence" value="ECO:0007669"/>
    <property type="project" value="InterPro"/>
</dbReference>
<name>A0A060CEW7_9GAMM</name>
<reference evidence="1" key="1">
    <citation type="journal article" date="2013" name="Environ. Microbiol.">
        <title>Seasonally variable intestinal metagenomes of the red palm weevil (Rhynchophorus ferrugineus).</title>
        <authorList>
            <person name="Jia S."/>
            <person name="Zhang X."/>
            <person name="Zhang G."/>
            <person name="Yin A."/>
            <person name="Zhang S."/>
            <person name="Li F."/>
            <person name="Wang L."/>
            <person name="Zhao D."/>
            <person name="Yun Q."/>
            <person name="Tala"/>
            <person name="Wang J."/>
            <person name="Sun G."/>
            <person name="Baabdullah M."/>
            <person name="Yu X."/>
            <person name="Hu S."/>
            <person name="Al-Mssallem I.S."/>
            <person name="Yu J."/>
        </authorList>
    </citation>
    <scope>NUCLEOTIDE SEQUENCE</scope>
</reference>
<organism evidence="1">
    <name type="scientific">uncultured Pantoea sp</name>
    <dbReference type="NCBI Taxonomy" id="218084"/>
    <lineage>
        <taxon>Bacteria</taxon>
        <taxon>Pseudomonadati</taxon>
        <taxon>Pseudomonadota</taxon>
        <taxon>Gammaproteobacteria</taxon>
        <taxon>Enterobacterales</taxon>
        <taxon>Erwiniaceae</taxon>
        <taxon>Pantoea</taxon>
        <taxon>environmental samples</taxon>
    </lineage>
</organism>
<dbReference type="GO" id="GO:0005975">
    <property type="term" value="P:carbohydrate metabolic process"/>
    <property type="evidence" value="ECO:0007669"/>
    <property type="project" value="InterPro"/>
</dbReference>